<dbReference type="AlphaFoldDB" id="A0A0H5RAU6"/>
<evidence type="ECO:0000256" key="1">
    <source>
        <dbReference type="SAM" id="SignalP"/>
    </source>
</evidence>
<feature type="signal peptide" evidence="1">
    <location>
        <begin position="1"/>
        <end position="31"/>
    </location>
</feature>
<dbReference type="EMBL" id="HACM01010330">
    <property type="protein sequence ID" value="CRZ10772.1"/>
    <property type="molecule type" value="Transcribed_RNA"/>
</dbReference>
<evidence type="ECO:0000313" key="2">
    <source>
        <dbReference type="EMBL" id="CRZ10772.1"/>
    </source>
</evidence>
<accession>A0A0H5RAU6</accession>
<feature type="chain" id="PRO_5005223127" evidence="1">
    <location>
        <begin position="32"/>
        <end position="524"/>
    </location>
</feature>
<organism evidence="2">
    <name type="scientific">Spongospora subterranea</name>
    <dbReference type="NCBI Taxonomy" id="70186"/>
    <lineage>
        <taxon>Eukaryota</taxon>
        <taxon>Sar</taxon>
        <taxon>Rhizaria</taxon>
        <taxon>Endomyxa</taxon>
        <taxon>Phytomyxea</taxon>
        <taxon>Plasmodiophorida</taxon>
        <taxon>Plasmodiophoridae</taxon>
        <taxon>Spongospora</taxon>
    </lineage>
</organism>
<reference evidence="2" key="1">
    <citation type="submission" date="2015-04" db="EMBL/GenBank/DDBJ databases">
        <title>The genome sequence of the plant pathogenic Rhizarian Plasmodiophora brassicae reveals insights in its biotrophic life cycle and the origin of chitin synthesis.</title>
        <authorList>
            <person name="Schwelm A."/>
            <person name="Fogelqvist J."/>
            <person name="Knaust A."/>
            <person name="Julke S."/>
            <person name="Lilja T."/>
            <person name="Dhandapani V."/>
            <person name="Bonilla-Rosso G."/>
            <person name="Karlsson M."/>
            <person name="Shevchenko A."/>
            <person name="Choi S.R."/>
            <person name="Kim H.G."/>
            <person name="Park J.Y."/>
            <person name="Lim Y.P."/>
            <person name="Ludwig-Muller J."/>
            <person name="Dixelius C."/>
        </authorList>
    </citation>
    <scope>NUCLEOTIDE SEQUENCE</scope>
    <source>
        <tissue evidence="2">Potato root galls</tissue>
    </source>
</reference>
<proteinExistence type="predicted"/>
<keyword evidence="1" id="KW-0732">Signal</keyword>
<name>A0A0H5RAU6_9EUKA</name>
<sequence length="524" mass="58060">WDCDAAISSCPIQIQMVSLVILFILSSPAHSTKDHDSGIPFVNLSVGNSELCSNNLPGNTEDRVVQDLFPVCQPPDPGTAVFQFFPEIGILSNQPHCQSTTSSSSLNTACSTSDSNEPLGDIPFVILSLGNGVICDAFPTAQIQNRAVQVPFPDSQEPGTISLPSMTGGIVSLEHLHGQLTCSSLSQNGFCSTENTDKDARNLGYSPYNNKDLDDVLPVSKKRISRPDSINKNVVKKPCGDWIRLPLKFARNWRRVRFTDPRECLLISEAPLINHEIVANTQSKNQTPNQWSAVEIAVLIAIRNQTNDNCSPTVANKHSSNPTTKLWSHVQIAVLIAIENLLQTNGNCFPEYQGKLKSESVKIAQSILGDKDENFELCLEYGELSEQHQRRLLSSTPTGSEVKFPDCLAEILSLMSIVFRQAQAYRYHLPVLKLFWNASVKLLDRYGVEKMVYMEYLKLHILDKMAYSTGGKRVKLNGNRNELVRTTLIRHLSWVLSLISNSILAVAMSDGDFKNKAIETIDDT</sequence>
<protein>
    <submittedName>
        <fullName evidence="2">Uncharacterized protein</fullName>
    </submittedName>
</protein>
<feature type="non-terminal residue" evidence="2">
    <location>
        <position position="1"/>
    </location>
</feature>